<keyword evidence="6" id="KW-1185">Reference proteome</keyword>
<organism evidence="5 6">
    <name type="scientific">Tautonia plasticadhaerens</name>
    <dbReference type="NCBI Taxonomy" id="2527974"/>
    <lineage>
        <taxon>Bacteria</taxon>
        <taxon>Pseudomonadati</taxon>
        <taxon>Planctomycetota</taxon>
        <taxon>Planctomycetia</taxon>
        <taxon>Isosphaerales</taxon>
        <taxon>Isosphaeraceae</taxon>
        <taxon>Tautonia</taxon>
    </lineage>
</organism>
<dbReference type="PANTHER" id="PTHR32347">
    <property type="entry name" value="EFFLUX SYSTEM COMPONENT YKNX-RELATED"/>
    <property type="match status" value="1"/>
</dbReference>
<reference evidence="5 6" key="1">
    <citation type="submission" date="2019-02" db="EMBL/GenBank/DDBJ databases">
        <title>Deep-cultivation of Planctomycetes and their phenomic and genomic characterization uncovers novel biology.</title>
        <authorList>
            <person name="Wiegand S."/>
            <person name="Jogler M."/>
            <person name="Boedeker C."/>
            <person name="Pinto D."/>
            <person name="Vollmers J."/>
            <person name="Rivas-Marin E."/>
            <person name="Kohn T."/>
            <person name="Peeters S.H."/>
            <person name="Heuer A."/>
            <person name="Rast P."/>
            <person name="Oberbeckmann S."/>
            <person name="Bunk B."/>
            <person name="Jeske O."/>
            <person name="Meyerdierks A."/>
            <person name="Storesund J.E."/>
            <person name="Kallscheuer N."/>
            <person name="Luecker S."/>
            <person name="Lage O.M."/>
            <person name="Pohl T."/>
            <person name="Merkel B.J."/>
            <person name="Hornburger P."/>
            <person name="Mueller R.-W."/>
            <person name="Bruemmer F."/>
            <person name="Labrenz M."/>
            <person name="Spormann A.M."/>
            <person name="Op den Camp H."/>
            <person name="Overmann J."/>
            <person name="Amann R."/>
            <person name="Jetten M.S.M."/>
            <person name="Mascher T."/>
            <person name="Medema M.H."/>
            <person name="Devos D.P."/>
            <person name="Kaster A.-K."/>
            <person name="Ovreas L."/>
            <person name="Rohde M."/>
            <person name="Galperin M.Y."/>
            <person name="Jogler C."/>
        </authorList>
    </citation>
    <scope>NUCLEOTIDE SEQUENCE [LARGE SCALE GENOMIC DNA]</scope>
    <source>
        <strain evidence="5 6">ElP</strain>
    </source>
</reference>
<comment type="subcellular location">
    <subcellularLocation>
        <location evidence="1">Cell envelope</location>
    </subcellularLocation>
</comment>
<dbReference type="RefSeq" id="WP_145266850.1">
    <property type="nucleotide sequence ID" value="NZ_CP036426.1"/>
</dbReference>
<gene>
    <name evidence="5" type="ORF">ElP_04550</name>
</gene>
<evidence type="ECO:0000256" key="3">
    <source>
        <dbReference type="SAM" id="Coils"/>
    </source>
</evidence>
<dbReference type="Gene3D" id="2.40.420.20">
    <property type="match status" value="1"/>
</dbReference>
<name>A0A518GVI7_9BACT</name>
<evidence type="ECO:0000256" key="1">
    <source>
        <dbReference type="ARBA" id="ARBA00004196"/>
    </source>
</evidence>
<feature type="compositionally biased region" description="Low complexity" evidence="4">
    <location>
        <begin position="488"/>
        <end position="501"/>
    </location>
</feature>
<dbReference type="EMBL" id="CP036426">
    <property type="protein sequence ID" value="QDV32620.1"/>
    <property type="molecule type" value="Genomic_DNA"/>
</dbReference>
<proteinExistence type="predicted"/>
<protein>
    <submittedName>
        <fullName evidence="5">Multidrug resistance protein MdtN</fullName>
    </submittedName>
</protein>
<evidence type="ECO:0000313" key="6">
    <source>
        <dbReference type="Proteomes" id="UP000317835"/>
    </source>
</evidence>
<dbReference type="InterPro" id="IPR050465">
    <property type="entry name" value="UPF0194_transport"/>
</dbReference>
<keyword evidence="2 3" id="KW-0175">Coiled coil</keyword>
<accession>A0A518GVI7</accession>
<dbReference type="GO" id="GO:0030313">
    <property type="term" value="C:cell envelope"/>
    <property type="evidence" value="ECO:0007669"/>
    <property type="project" value="UniProtKB-SubCell"/>
</dbReference>
<feature type="coiled-coil region" evidence="3">
    <location>
        <begin position="127"/>
        <end position="154"/>
    </location>
</feature>
<dbReference type="OrthoDB" id="259669at2"/>
<sequence>MNTRTTKRGLSWLAGALLMGGAVAAAAFLLPSSSWSSDARAIPEGISRIPVVRTDLSVTVTSTGELNSASNTLIECALEDIRERSAGGQRIGTSGRSMIIELIPEGSVVSKGDVLMKVDGSEYEEMIRQKLIENEQERSELRQFELDLETARISLTEFLEGTRLQQLQMYKGEIKLAEGQYQRQIDRMAWSEEMLPLGYISQARYEQEKQLLLSDKIALDRARETLSTYEKYTVPKMAQTLETEIDQRLSNVTYMRRRAERNDERLKEYQEQLANCTVRAPHDGYVIYATDDDDPPLAVGVEVHEHMDLFHLPDLGNMQVEVGLNETIVERVQAGMPAVVRVVAFPNVQLQGRVEKVEQLPRTTRYSFIKDDVKEYRAIISMESHPGLMPKMEAEVEIMTEERPDALVVPAQAIAYEQAGTPYCYVTRADGLERRPVDVRPGTINTLQVLDGLDEGDVVILDPTRVDLEGLVVDRPLGPITTTVPSDAGQAQASAGSALLQ</sequence>
<dbReference type="Gene3D" id="2.40.30.170">
    <property type="match status" value="1"/>
</dbReference>
<dbReference type="PANTHER" id="PTHR32347:SF23">
    <property type="entry name" value="BLL5650 PROTEIN"/>
    <property type="match status" value="1"/>
</dbReference>
<dbReference type="AlphaFoldDB" id="A0A518GVI7"/>
<dbReference type="KEGG" id="tpla:ElP_04550"/>
<evidence type="ECO:0000256" key="2">
    <source>
        <dbReference type="ARBA" id="ARBA00023054"/>
    </source>
</evidence>
<evidence type="ECO:0000313" key="5">
    <source>
        <dbReference type="EMBL" id="QDV32620.1"/>
    </source>
</evidence>
<feature type="region of interest" description="Disordered" evidence="4">
    <location>
        <begin position="481"/>
        <end position="501"/>
    </location>
</feature>
<evidence type="ECO:0000256" key="4">
    <source>
        <dbReference type="SAM" id="MobiDB-lite"/>
    </source>
</evidence>
<dbReference type="Proteomes" id="UP000317835">
    <property type="component" value="Chromosome"/>
</dbReference>